<dbReference type="PROSITE" id="PS51257">
    <property type="entry name" value="PROKAR_LIPOPROTEIN"/>
    <property type="match status" value="1"/>
</dbReference>
<dbReference type="PRINTS" id="PR00259">
    <property type="entry name" value="TMFOUR"/>
</dbReference>
<dbReference type="PANTHER" id="PTHR19282">
    <property type="entry name" value="TETRASPANIN"/>
    <property type="match status" value="1"/>
</dbReference>
<gene>
    <name evidence="7" type="ORF">BPAG_LOCUS8688</name>
</gene>
<dbReference type="STRING" id="6280.A0A158PQX5"/>
<dbReference type="GO" id="GO:0005886">
    <property type="term" value="C:plasma membrane"/>
    <property type="evidence" value="ECO:0007669"/>
    <property type="project" value="TreeGrafter"/>
</dbReference>
<evidence type="ECO:0000256" key="4">
    <source>
        <dbReference type="ARBA" id="ARBA00023136"/>
    </source>
</evidence>
<accession>A0A158PQX5</accession>
<dbReference type="WBParaSite" id="BPAG_0000872601-mRNA-1">
    <property type="protein sequence ID" value="BPAG_0000872601-mRNA-1"/>
    <property type="gene ID" value="BPAG_0000872601"/>
</dbReference>
<dbReference type="PANTHER" id="PTHR19282:SF555">
    <property type="entry name" value="TETRASPANIN-2A"/>
    <property type="match status" value="1"/>
</dbReference>
<sequence length="1111" mass="128982">MNIRMMSENTNGQCAQICLLFYTVFFWVSCLEYCCLFWYLYGNLRFVKLQLTGLALIFLSLWTLLDPRRNYLLDLVDFSEDDPLLRGACHLALITGSVVMIVGFIGCCGTIKKSLCLLITFVICLLILFFADITIACLALFYRNKFVGNRLSVYLTNLTHDRYYRLYWVTPLIDIIQYYFLTSDFDQKLQLMIRESYGFNTAIEYNTKVTALIDKLQFNEQCCGSLDYREWSSSRWRASYWTGVELIQHNPEFGLDIVPSTCCVQLAGATPKNPVARSLARCQHFQASKLWRHQTQQCCGATGPHNYYDSFWYKTNTERGTISFVPQSCCKQMREARTWFIKPVDPMCTSYNYYTSAFNSSVNAQGCHEKLLDWLTAQTIIFVLVGLSFAIFKVQLILLIIIIHLKLRSMVKKSKSRKKVKKVRSKSSVVQTLSAGKSRLTQEVSSNDSSNARVEAQPMCNPLFLWSNSITENISRTPRGNISRNETSREYARLKEYRLLATDYHSRGDQKFLERDFRGAYADFLCAMKILGEHGNISDEFGRDMKMLRVYQDKCCICFWVLYRMERNQSLLTKCFECYNQLIEKDSTHAFWYKRRAILLRDECHNYKLAYKDFVLFTTLMKEYRLIVAKEEVSDTIYCFRETAKMAWSLEKEKQRAKKPFLTSDWINLWALCPCDDILLEDLLSVREEDRNPQNKSTLAESAYKDALKQTARGYHSMVVDTLLDAYAERQGIYRSEAFLLLSLIYSQICDNKVDYYLDTFIVLWEVDQYKVPLPRRKQIFMRYMSLARALPSSPFENLDLSMFSSEEQAQFYTQTALTIILRLQLLGGAVEARAEMNTTNLMKLENVENLCDRAIKADRQFLHIGMLREYTVVEIALIDNISNHSARALASLKEYIEAIQDKFKPKDRSFSLWCLFSAHFINRDTDEAIKYGMELEKDLLFPGFIASFLLENKCSAEENIDTENILNLIGKVEERLKDDPEYFRLYLNLTELYHRLDFNEEASVCANLAIKYWPAHIFGGRLEQLVRNAVVLEALMEAEKKLRSLRAFSEMEKELEERSRGKDPKASGSISEILGKQLMSNDVSEELSKSRSSNNDKISGYATFDYPSQS</sequence>
<keyword evidence="8" id="KW-1185">Reference proteome</keyword>
<organism evidence="9">
    <name type="scientific">Brugia pahangi</name>
    <name type="common">Filarial nematode worm</name>
    <dbReference type="NCBI Taxonomy" id="6280"/>
    <lineage>
        <taxon>Eukaryota</taxon>
        <taxon>Metazoa</taxon>
        <taxon>Ecdysozoa</taxon>
        <taxon>Nematoda</taxon>
        <taxon>Chromadorea</taxon>
        <taxon>Rhabditida</taxon>
        <taxon>Spirurina</taxon>
        <taxon>Spiruromorpha</taxon>
        <taxon>Filarioidea</taxon>
        <taxon>Onchocercidae</taxon>
        <taxon>Brugia</taxon>
    </lineage>
</organism>
<dbReference type="Proteomes" id="UP000278627">
    <property type="component" value="Unassembled WGS sequence"/>
</dbReference>
<name>A0A158PQX5_BRUPA</name>
<feature type="region of interest" description="Disordered" evidence="5">
    <location>
        <begin position="1055"/>
        <end position="1111"/>
    </location>
</feature>
<keyword evidence="4 6" id="KW-0472">Membrane</keyword>
<comment type="subcellular location">
    <subcellularLocation>
        <location evidence="1">Membrane</location>
        <topology evidence="1">Multi-pass membrane protein</topology>
    </subcellularLocation>
</comment>
<feature type="transmembrane region" description="Helical" evidence="6">
    <location>
        <begin position="85"/>
        <end position="108"/>
    </location>
</feature>
<feature type="transmembrane region" description="Helical" evidence="6">
    <location>
        <begin position="380"/>
        <end position="405"/>
    </location>
</feature>
<evidence type="ECO:0000256" key="5">
    <source>
        <dbReference type="SAM" id="MobiDB-lite"/>
    </source>
</evidence>
<dbReference type="EMBL" id="UZAD01013139">
    <property type="protein sequence ID" value="VDN89874.1"/>
    <property type="molecule type" value="Genomic_DNA"/>
</dbReference>
<evidence type="ECO:0000313" key="8">
    <source>
        <dbReference type="Proteomes" id="UP000278627"/>
    </source>
</evidence>
<feature type="transmembrane region" description="Helical" evidence="6">
    <location>
        <begin position="20"/>
        <end position="40"/>
    </location>
</feature>
<keyword evidence="2 6" id="KW-0812">Transmembrane</keyword>
<protein>
    <submittedName>
        <fullName evidence="9">Tetraspanin</fullName>
    </submittedName>
</protein>
<evidence type="ECO:0000256" key="3">
    <source>
        <dbReference type="ARBA" id="ARBA00022989"/>
    </source>
</evidence>
<reference evidence="9" key="1">
    <citation type="submission" date="2016-04" db="UniProtKB">
        <authorList>
            <consortium name="WormBaseParasite"/>
        </authorList>
    </citation>
    <scope>IDENTIFICATION</scope>
</reference>
<evidence type="ECO:0000256" key="1">
    <source>
        <dbReference type="ARBA" id="ARBA00004141"/>
    </source>
</evidence>
<dbReference type="AlphaFoldDB" id="A0A158PQX5"/>
<proteinExistence type="predicted"/>
<evidence type="ECO:0000313" key="7">
    <source>
        <dbReference type="EMBL" id="VDN89874.1"/>
    </source>
</evidence>
<feature type="transmembrane region" description="Helical" evidence="6">
    <location>
        <begin position="47"/>
        <end position="65"/>
    </location>
</feature>
<feature type="compositionally biased region" description="Basic and acidic residues" evidence="5">
    <location>
        <begin position="1055"/>
        <end position="1066"/>
    </location>
</feature>
<dbReference type="Gene3D" id="1.10.1450.10">
    <property type="entry name" value="Tetraspanin"/>
    <property type="match status" value="1"/>
</dbReference>
<feature type="transmembrane region" description="Helical" evidence="6">
    <location>
        <begin position="115"/>
        <end position="142"/>
    </location>
</feature>
<keyword evidence="3 6" id="KW-1133">Transmembrane helix</keyword>
<evidence type="ECO:0000256" key="2">
    <source>
        <dbReference type="ARBA" id="ARBA00022692"/>
    </source>
</evidence>
<dbReference type="Pfam" id="PF00335">
    <property type="entry name" value="Tetraspanin"/>
    <property type="match status" value="2"/>
</dbReference>
<evidence type="ECO:0000256" key="6">
    <source>
        <dbReference type="SAM" id="Phobius"/>
    </source>
</evidence>
<dbReference type="InterPro" id="IPR008952">
    <property type="entry name" value="Tetraspanin_EC2_sf"/>
</dbReference>
<reference evidence="7 8" key="2">
    <citation type="submission" date="2018-11" db="EMBL/GenBank/DDBJ databases">
        <authorList>
            <consortium name="Pathogen Informatics"/>
        </authorList>
    </citation>
    <scope>NUCLEOTIDE SEQUENCE [LARGE SCALE GENOMIC DNA]</scope>
</reference>
<dbReference type="InterPro" id="IPR018499">
    <property type="entry name" value="Tetraspanin/Peripherin"/>
</dbReference>
<dbReference type="SUPFAM" id="SSF48652">
    <property type="entry name" value="Tetraspanin"/>
    <property type="match status" value="1"/>
</dbReference>
<evidence type="ECO:0000313" key="9">
    <source>
        <dbReference type="WBParaSite" id="BPAG_0000872601-mRNA-1"/>
    </source>
</evidence>